<feature type="chain" id="PRO_5014137070" evidence="6">
    <location>
        <begin position="19"/>
        <end position="789"/>
    </location>
</feature>
<dbReference type="InterPro" id="IPR016166">
    <property type="entry name" value="FAD-bd_PCMH"/>
</dbReference>
<dbReference type="InterPro" id="IPR036318">
    <property type="entry name" value="FAD-bd_PCMH-like_sf"/>
</dbReference>
<dbReference type="VEuPathDB" id="FungiDB:CCM_04362"/>
<dbReference type="PANTHER" id="PTHR42973:SF34">
    <property type="entry name" value="FAD BINDING DOMAIN PROTEIN (AFU_ORTHOLOGUE AFUA_3G02770)"/>
    <property type="match status" value="1"/>
</dbReference>
<evidence type="ECO:0000256" key="2">
    <source>
        <dbReference type="ARBA" id="ARBA00022630"/>
    </source>
</evidence>
<keyword evidence="3" id="KW-0274">FAD</keyword>
<feature type="region of interest" description="Disordered" evidence="5">
    <location>
        <begin position="714"/>
        <end position="736"/>
    </location>
</feature>
<comment type="similarity">
    <text evidence="1">Belongs to the oxygen-dependent FAD-linked oxidoreductase family.</text>
</comment>
<dbReference type="PANTHER" id="PTHR42973">
    <property type="entry name" value="BINDING OXIDOREDUCTASE, PUTATIVE (AFU_ORTHOLOGUE AFUA_1G17690)-RELATED"/>
    <property type="match status" value="1"/>
</dbReference>
<dbReference type="Pfam" id="PF01565">
    <property type="entry name" value="FAD_binding_4"/>
    <property type="match status" value="1"/>
</dbReference>
<keyword evidence="2" id="KW-0285">Flavoprotein</keyword>
<dbReference type="EMBL" id="CP023325">
    <property type="protein sequence ID" value="ATY64579.1"/>
    <property type="molecule type" value="Genomic_DNA"/>
</dbReference>
<dbReference type="PROSITE" id="PS51387">
    <property type="entry name" value="FAD_PCMH"/>
    <property type="match status" value="1"/>
</dbReference>
<dbReference type="VEuPathDB" id="FungiDB:A9K55_004299"/>
<evidence type="ECO:0000256" key="1">
    <source>
        <dbReference type="ARBA" id="ARBA00005466"/>
    </source>
</evidence>
<dbReference type="Gene3D" id="3.30.465.10">
    <property type="match status" value="1"/>
</dbReference>
<sequence length="789" mass="86079">MRLFLLTALSLLSPIASAASFSPYTLKGVQADISAYLDHHAAQQTRAISNFGCDVACGFLAYSRPQSVAFPNSSTYDFQENRYWSQQQELTRPSCRFSPTRVEDVSLAILTFRVTQCKFAVKSGGHGAFVGASNIQDGVTIDFIHFTDVKLSKDKKITSIGAGNTWYNVYEQLTPQNLTVIGGRVSPIGVGGLTLGGGISFFSARYGWACDNVYNYQVVLADGSIRDVNPKSCNKDLYWALRGGGNNFAIVTRLDLETYPQGDMWAGSQIFINTPETSKAITKAFESFAVKSPEDDYAQIITAYAYAQTQGIYVIASDLQYGKPVANPPILQNFTAIPGAVADTMRVVDLPSLTQEFNATNPYGFRKTYWTFTFKNSAALMDDIVAIYTEEVDKVKDAPGIVPAAIFQPITTSMAKHFSKNGGNPLGLEDQGPLTLVNIDISWTRIGDDSRLMAAAQAIVDRSVAAAKARGLDHPYLYQNYASQKQGVFASYGEANLARLRSISKKYDPDQVLQRLQPAGDFAVLTNYQEIVDESTAISTTRSRGGMPNLWVGGDANESLTERVHRLVKDGGVKGVGGFSMICGRLRKNTEDISIISNRADRVDDVPRVGGERGRTWGLSNTTYTNPEKWPKVSDGEELVSKAIQEAVSKKQSQTDFVESLFTVLDRDTLPPAQDGEGTVQDSMKRFRHSIFLPPVGTAHQKAEFAESAAKGRVGWEHDSPPSNGHAPANPVGGYSSGLYGTQRQTVILADMDGKVTYIERALFDPNGNVVERGAADVTVEFTVDGWES</sequence>
<dbReference type="GO" id="GO:0016491">
    <property type="term" value="F:oxidoreductase activity"/>
    <property type="evidence" value="ECO:0007669"/>
    <property type="project" value="UniProtKB-KW"/>
</dbReference>
<dbReference type="OrthoDB" id="2151789at2759"/>
<dbReference type="InterPro" id="IPR016167">
    <property type="entry name" value="FAD-bd_PCMH_sub1"/>
</dbReference>
<evidence type="ECO:0000313" key="9">
    <source>
        <dbReference type="Proteomes" id="UP000323067"/>
    </source>
</evidence>
<reference evidence="8 9" key="1">
    <citation type="journal article" date="2017" name="BMC Genomics">
        <title>Chromosome level assembly and secondary metabolite potential of the parasitic fungus Cordyceps militaris.</title>
        <authorList>
            <person name="Kramer G.J."/>
            <person name="Nodwell J.R."/>
        </authorList>
    </citation>
    <scope>NUCLEOTIDE SEQUENCE [LARGE SCALE GENOMIC DNA]</scope>
    <source>
        <strain evidence="8 9">ATCC 34164</strain>
    </source>
</reference>
<protein>
    <submittedName>
        <fullName evidence="8">FAD binding domain</fullName>
    </submittedName>
</protein>
<evidence type="ECO:0000256" key="5">
    <source>
        <dbReference type="SAM" id="MobiDB-lite"/>
    </source>
</evidence>
<keyword evidence="4" id="KW-0560">Oxidoreductase</keyword>
<dbReference type="Gene3D" id="3.40.462.20">
    <property type="match status" value="1"/>
</dbReference>
<keyword evidence="6" id="KW-0732">Signal</keyword>
<evidence type="ECO:0000259" key="7">
    <source>
        <dbReference type="PROSITE" id="PS51387"/>
    </source>
</evidence>
<dbReference type="InterPro" id="IPR008551">
    <property type="entry name" value="TANGO2"/>
</dbReference>
<evidence type="ECO:0000256" key="4">
    <source>
        <dbReference type="ARBA" id="ARBA00023002"/>
    </source>
</evidence>
<dbReference type="Proteomes" id="UP000323067">
    <property type="component" value="Chromosome v"/>
</dbReference>
<dbReference type="InterPro" id="IPR006094">
    <property type="entry name" value="Oxid_FAD_bind_N"/>
</dbReference>
<feature type="signal peptide" evidence="6">
    <location>
        <begin position="1"/>
        <end position="18"/>
    </location>
</feature>
<dbReference type="Gene3D" id="3.30.43.10">
    <property type="entry name" value="Uridine Diphospho-n-acetylenolpyruvylglucosamine Reductase, domain 2"/>
    <property type="match status" value="1"/>
</dbReference>
<dbReference type="VEuPathDB" id="FungiDB:CCM_04363"/>
<evidence type="ECO:0000256" key="6">
    <source>
        <dbReference type="SAM" id="SignalP"/>
    </source>
</evidence>
<feature type="domain" description="FAD-binding PCMH-type" evidence="7">
    <location>
        <begin position="89"/>
        <end position="261"/>
    </location>
</feature>
<organism evidence="8 9">
    <name type="scientific">Cordyceps militaris</name>
    <name type="common">Caterpillar fungus</name>
    <name type="synonym">Clavaria militaris</name>
    <dbReference type="NCBI Taxonomy" id="73501"/>
    <lineage>
        <taxon>Eukaryota</taxon>
        <taxon>Fungi</taxon>
        <taxon>Dikarya</taxon>
        <taxon>Ascomycota</taxon>
        <taxon>Pezizomycotina</taxon>
        <taxon>Sordariomycetes</taxon>
        <taxon>Hypocreomycetidae</taxon>
        <taxon>Hypocreales</taxon>
        <taxon>Cordycipitaceae</taxon>
        <taxon>Cordyceps</taxon>
    </lineage>
</organism>
<dbReference type="Pfam" id="PF05742">
    <property type="entry name" value="TANGO2"/>
    <property type="match status" value="1"/>
</dbReference>
<dbReference type="InterPro" id="IPR050416">
    <property type="entry name" value="FAD-linked_Oxidoreductase"/>
</dbReference>
<name>A0A2H4SNA1_CORMI</name>
<accession>A0A2H4SNA1</accession>
<evidence type="ECO:0000313" key="8">
    <source>
        <dbReference type="EMBL" id="ATY64579.1"/>
    </source>
</evidence>
<gene>
    <name evidence="8" type="ORF">A9K55_004299</name>
</gene>
<proteinExistence type="inferred from homology"/>
<dbReference type="GO" id="GO:0071949">
    <property type="term" value="F:FAD binding"/>
    <property type="evidence" value="ECO:0007669"/>
    <property type="project" value="InterPro"/>
</dbReference>
<dbReference type="SUPFAM" id="SSF56176">
    <property type="entry name" value="FAD-binding/transporter-associated domain-like"/>
    <property type="match status" value="1"/>
</dbReference>
<dbReference type="AlphaFoldDB" id="A0A2H4SNA1"/>
<evidence type="ECO:0000256" key="3">
    <source>
        <dbReference type="ARBA" id="ARBA00022827"/>
    </source>
</evidence>
<dbReference type="InterPro" id="IPR016169">
    <property type="entry name" value="FAD-bd_PCMH_sub2"/>
</dbReference>